<accession>A0ABY7HEG9</accession>
<dbReference type="EMBL" id="CP114040">
    <property type="protein sequence ID" value="WAS97533.1"/>
    <property type="molecule type" value="Genomic_DNA"/>
</dbReference>
<dbReference type="Proteomes" id="UP001164459">
    <property type="component" value="Chromosome"/>
</dbReference>
<proteinExistence type="predicted"/>
<gene>
    <name evidence="1" type="ORF">O0S08_15415</name>
</gene>
<evidence type="ECO:0000313" key="2">
    <source>
        <dbReference type="Proteomes" id="UP001164459"/>
    </source>
</evidence>
<keyword evidence="2" id="KW-1185">Reference proteome</keyword>
<organism evidence="1 2">
    <name type="scientific">Nannocystis punicea</name>
    <dbReference type="NCBI Taxonomy" id="2995304"/>
    <lineage>
        <taxon>Bacteria</taxon>
        <taxon>Pseudomonadati</taxon>
        <taxon>Myxococcota</taxon>
        <taxon>Polyangia</taxon>
        <taxon>Nannocystales</taxon>
        <taxon>Nannocystaceae</taxon>
        <taxon>Nannocystis</taxon>
    </lineage>
</organism>
<evidence type="ECO:0000313" key="1">
    <source>
        <dbReference type="EMBL" id="WAS97533.1"/>
    </source>
</evidence>
<sequence length="143" mass="15529">MLRWLLPWVACAPSSAPRPPDERLGQVTGRGARPACPVVVQLDPSTSPAAVHQLLWLAPSVLLACAPGSRGSTALYEPGPPDVSVYDIVHHPLSAFTKRRGCFRLEERPPPFLRPPLVLGDGPGALPYTIDGRNTAYVLRHLW</sequence>
<dbReference type="RefSeq" id="WP_269039904.1">
    <property type="nucleotide sequence ID" value="NZ_CP114040.1"/>
</dbReference>
<protein>
    <submittedName>
        <fullName evidence="1">Uncharacterized protein</fullName>
    </submittedName>
</protein>
<name>A0ABY7HEG9_9BACT</name>
<reference evidence="1" key="1">
    <citation type="submission" date="2022-11" db="EMBL/GenBank/DDBJ databases">
        <title>Minimal conservation of predation-associated metabolite biosynthetic gene clusters underscores biosynthetic potential of Myxococcota including descriptions for ten novel species: Archangium lansinium sp. nov., Myxococcus landrumus sp. nov., Nannocystis bai.</title>
        <authorList>
            <person name="Ahearne A."/>
            <person name="Stevens C."/>
            <person name="Dowd S."/>
        </authorList>
    </citation>
    <scope>NUCLEOTIDE SEQUENCE</scope>
    <source>
        <strain evidence="1">Fl3</strain>
    </source>
</reference>